<reference evidence="11 12" key="1">
    <citation type="submission" date="2023-08" db="EMBL/GenBank/DDBJ databases">
        <title>Black Yeasts Isolated from many extreme environments.</title>
        <authorList>
            <person name="Coleine C."/>
            <person name="Stajich J.E."/>
            <person name="Selbmann L."/>
        </authorList>
    </citation>
    <scope>NUCLEOTIDE SEQUENCE [LARGE SCALE GENOMIC DNA]</scope>
    <source>
        <strain evidence="11 12">CCFEE 6328</strain>
    </source>
</reference>
<dbReference type="CDD" id="cd03232">
    <property type="entry name" value="ABCG_PDR_domain2"/>
    <property type="match status" value="1"/>
</dbReference>
<feature type="transmembrane region" description="Helical" evidence="9">
    <location>
        <begin position="205"/>
        <end position="223"/>
    </location>
</feature>
<evidence type="ECO:0000256" key="5">
    <source>
        <dbReference type="ARBA" id="ARBA00022741"/>
    </source>
</evidence>
<organism evidence="11 12">
    <name type="scientific">Exophiala sideris</name>
    <dbReference type="NCBI Taxonomy" id="1016849"/>
    <lineage>
        <taxon>Eukaryota</taxon>
        <taxon>Fungi</taxon>
        <taxon>Dikarya</taxon>
        <taxon>Ascomycota</taxon>
        <taxon>Pezizomycotina</taxon>
        <taxon>Eurotiomycetes</taxon>
        <taxon>Chaetothyriomycetidae</taxon>
        <taxon>Chaetothyriales</taxon>
        <taxon>Herpotrichiellaceae</taxon>
        <taxon>Exophiala</taxon>
    </lineage>
</organism>
<dbReference type="InterPro" id="IPR003593">
    <property type="entry name" value="AAA+_ATPase"/>
</dbReference>
<dbReference type="InterPro" id="IPR010929">
    <property type="entry name" value="PDR_CDR_ABC"/>
</dbReference>
<dbReference type="InterPro" id="IPR043926">
    <property type="entry name" value="ABCG_dom"/>
</dbReference>
<dbReference type="Pfam" id="PF19055">
    <property type="entry name" value="ABC2_membrane_7"/>
    <property type="match status" value="1"/>
</dbReference>
<feature type="transmembrane region" description="Helical" evidence="9">
    <location>
        <begin position="235"/>
        <end position="256"/>
    </location>
</feature>
<evidence type="ECO:0000313" key="12">
    <source>
        <dbReference type="Proteomes" id="UP001345691"/>
    </source>
</evidence>
<name>A0ABR0J772_9EURO</name>
<evidence type="ECO:0000256" key="2">
    <source>
        <dbReference type="ARBA" id="ARBA00006012"/>
    </source>
</evidence>
<feature type="transmembrane region" description="Helical" evidence="9">
    <location>
        <begin position="944"/>
        <end position="970"/>
    </location>
</feature>
<comment type="subcellular location">
    <subcellularLocation>
        <location evidence="1">Membrane</location>
        <topology evidence="1">Multi-pass membrane protein</topology>
    </subcellularLocation>
</comment>
<keyword evidence="5" id="KW-0547">Nucleotide-binding</keyword>
<dbReference type="SUPFAM" id="SSF52540">
    <property type="entry name" value="P-loop containing nucleoside triphosphate hydrolases"/>
    <property type="match status" value="2"/>
</dbReference>
<evidence type="ECO:0000256" key="4">
    <source>
        <dbReference type="ARBA" id="ARBA00022692"/>
    </source>
</evidence>
<feature type="transmembrane region" description="Helical" evidence="9">
    <location>
        <begin position="901"/>
        <end position="924"/>
    </location>
</feature>
<feature type="transmembrane region" description="Helical" evidence="9">
    <location>
        <begin position="1137"/>
        <end position="1155"/>
    </location>
</feature>
<keyword evidence="4 9" id="KW-0812">Transmembrane</keyword>
<feature type="transmembrane region" description="Helical" evidence="9">
    <location>
        <begin position="869"/>
        <end position="889"/>
    </location>
</feature>
<keyword evidence="12" id="KW-1185">Reference proteome</keyword>
<gene>
    <name evidence="11" type="ORF">LTR69_007119</name>
</gene>
<protein>
    <recommendedName>
        <fullName evidence="10">ABC transporter domain-containing protein</fullName>
    </recommendedName>
</protein>
<evidence type="ECO:0000256" key="8">
    <source>
        <dbReference type="ARBA" id="ARBA00023136"/>
    </source>
</evidence>
<feature type="domain" description="ABC transporter" evidence="10">
    <location>
        <begin position="531"/>
        <end position="774"/>
    </location>
</feature>
<evidence type="ECO:0000256" key="6">
    <source>
        <dbReference type="ARBA" id="ARBA00022840"/>
    </source>
</evidence>
<evidence type="ECO:0000256" key="9">
    <source>
        <dbReference type="SAM" id="Phobius"/>
    </source>
</evidence>
<dbReference type="Proteomes" id="UP001345691">
    <property type="component" value="Unassembled WGS sequence"/>
</dbReference>
<comment type="caution">
    <text evidence="11">The sequence shown here is derived from an EMBL/GenBank/DDBJ whole genome shotgun (WGS) entry which is preliminary data.</text>
</comment>
<dbReference type="SUPFAM" id="SSF81665">
    <property type="entry name" value="Calcium ATPase, transmembrane domain M"/>
    <property type="match status" value="1"/>
</dbReference>
<feature type="transmembrane region" description="Helical" evidence="9">
    <location>
        <begin position="1012"/>
        <end position="1030"/>
    </location>
</feature>
<dbReference type="Gene3D" id="3.40.50.300">
    <property type="entry name" value="P-loop containing nucleotide triphosphate hydrolases"/>
    <property type="match status" value="1"/>
</dbReference>
<keyword evidence="3" id="KW-0813">Transport</keyword>
<evidence type="ECO:0000256" key="7">
    <source>
        <dbReference type="ARBA" id="ARBA00022989"/>
    </source>
</evidence>
<feature type="transmembrane region" description="Helical" evidence="9">
    <location>
        <begin position="276"/>
        <end position="301"/>
    </location>
</feature>
<evidence type="ECO:0000256" key="3">
    <source>
        <dbReference type="ARBA" id="ARBA00022448"/>
    </source>
</evidence>
<sequence length="1185" mass="132684">MAIAAAPLAAWDNSTRGLDSATALEFIKALRLTIDLGWSTHAVAIYQASQAIYDLFDKAIVLYEGREIYYGSASKAKQFFEDQGWQCPPRQTTGDFLTSVTNPMERQPRLGMERVVPRTPDEFEHYWRSSREYEALQKELNDYDLAYPPGGGTLSGFREKKTSVQAKHTGAKSPYRLSIPMQIQLNTKRAYQRIWNDITSTVTNIVTQIILALIIGSLFYGAADSTASFGSRTATLFFAILLNALVAITEINTLYAQRPIIEKHASYAFYHPFTEAVAGIVSDVPIKFLLAVAFNIILYFLANLRREASNFFLYLLVVFVSMFVMSALFRTLAASTKTVSQAMGLAGLVVLALAVYTGFVIPTPYMKDWFKWIHWINPIYYSFEILVANEFHGRRFPCAQYVPAYPDLTGNTFVCSTPGSRAGESTVLGDDYIATFGYSYSHVWRNFGILCAFLLFFMAFYFVATELNSSSSSSAEVLVFRRGHIPTAIQDEQKHHGSDEEQTVGHRQMNELTTSSEDNELGAIAPQTDIFTWKDVSYDINTKDGTRRLLDNISGWVRPGTLTALMGASGAGKTTLLDVLAQRKSVGVITGATFVNGSPTGADFQRNTGYVQQQDLHLQTATVRESLRFSALLRQPASVSKADKYAYVEEVIKLLNMEDFAEAAVGTPGQGLNVEQRKLLSIGVELAAKPKLLLFLDEPTSGLDSQSSWAICAFLRKLADAGQAVLCTIHQPSAILFEQFDRLFFLAKGGKTVYFGDVGQGSQTLLEYFRTNGARKCGHGENPAEYILEVITTSPSNGRHRGWHEVWQASPERAFVDREVTRLNDEGTKRLTDSAATSRKSEDFAAPFFTQLYHVSRRVFQQYWRTPTYLFSKLGLGISSGLFIGFSVYQSPNSLQGIQNVIFSIFMVSTIFTVLVQQIMPHFITQRNLYEVRERPSKAYSWKAFLIANIVVEIPYQIVLGIMVFGCWNYAVNGIQSSDRQVLILLFCIQFFVYASSFAHMVVAGLPDEQTASAIVTLLFGMSLAFNGVMQSPDALPGFWIFMYRVSPFTYWVGGIASNALHGRPVECSNSEYSIFDPPQNQTCGDYLERYLAVAPGYLTNPAATSDCRYCSLRVADQYMAQSNIFWSERWRNFGLVWVYFIFNIAVATLLYWALRVKRWDTVWKGGVGTSLFRKKGSRKNSRSG</sequence>
<dbReference type="PANTHER" id="PTHR19241">
    <property type="entry name" value="ATP-BINDING CASSETTE TRANSPORTER"/>
    <property type="match status" value="1"/>
</dbReference>
<feature type="transmembrane region" description="Helical" evidence="9">
    <location>
        <begin position="447"/>
        <end position="464"/>
    </location>
</feature>
<evidence type="ECO:0000259" key="10">
    <source>
        <dbReference type="PROSITE" id="PS50893"/>
    </source>
</evidence>
<feature type="transmembrane region" description="Helical" evidence="9">
    <location>
        <begin position="1042"/>
        <end position="1061"/>
    </location>
</feature>
<feature type="transmembrane region" description="Helical" evidence="9">
    <location>
        <begin position="313"/>
        <end position="333"/>
    </location>
</feature>
<dbReference type="Pfam" id="PF01061">
    <property type="entry name" value="ABC2_membrane"/>
    <property type="match status" value="2"/>
</dbReference>
<keyword evidence="6" id="KW-0067">ATP-binding</keyword>
<dbReference type="Pfam" id="PF00005">
    <property type="entry name" value="ABC_tran"/>
    <property type="match status" value="1"/>
</dbReference>
<dbReference type="SMART" id="SM00382">
    <property type="entry name" value="AAA"/>
    <property type="match status" value="1"/>
</dbReference>
<feature type="transmembrane region" description="Helical" evidence="9">
    <location>
        <begin position="982"/>
        <end position="1006"/>
    </location>
</feature>
<feature type="transmembrane region" description="Helical" evidence="9">
    <location>
        <begin position="339"/>
        <end position="361"/>
    </location>
</feature>
<dbReference type="EMBL" id="JAVRRF010000015">
    <property type="protein sequence ID" value="KAK5058122.1"/>
    <property type="molecule type" value="Genomic_DNA"/>
</dbReference>
<keyword evidence="7 9" id="KW-1133">Transmembrane helix</keyword>
<keyword evidence="8 9" id="KW-0472">Membrane</keyword>
<dbReference type="Pfam" id="PF06422">
    <property type="entry name" value="PDR_CDR"/>
    <property type="match status" value="1"/>
</dbReference>
<dbReference type="InterPro" id="IPR027417">
    <property type="entry name" value="P-loop_NTPase"/>
</dbReference>
<dbReference type="InterPro" id="IPR034003">
    <property type="entry name" value="ABCG_PDR_2"/>
</dbReference>
<accession>A0ABR0J772</accession>
<evidence type="ECO:0000256" key="1">
    <source>
        <dbReference type="ARBA" id="ARBA00004141"/>
    </source>
</evidence>
<dbReference type="InterPro" id="IPR013525">
    <property type="entry name" value="ABC2_TM"/>
</dbReference>
<proteinExistence type="inferred from homology"/>
<dbReference type="PROSITE" id="PS50893">
    <property type="entry name" value="ABC_TRANSPORTER_2"/>
    <property type="match status" value="1"/>
</dbReference>
<evidence type="ECO:0000313" key="11">
    <source>
        <dbReference type="EMBL" id="KAK5058122.1"/>
    </source>
</evidence>
<dbReference type="InterPro" id="IPR023298">
    <property type="entry name" value="ATPase_P-typ_TM_dom_sf"/>
</dbReference>
<comment type="similarity">
    <text evidence="2">Belongs to the ABC transporter superfamily. ABCG family. PDR (TC 3.A.1.205) subfamily.</text>
</comment>
<dbReference type="InterPro" id="IPR003439">
    <property type="entry name" value="ABC_transporter-like_ATP-bd"/>
</dbReference>